<dbReference type="SUPFAM" id="SSF51338">
    <property type="entry name" value="Composite domain of metallo-dependent hydrolases"/>
    <property type="match status" value="1"/>
</dbReference>
<reference evidence="4 5" key="1">
    <citation type="submission" date="2019-12" db="EMBL/GenBank/DDBJ databases">
        <authorList>
            <person name="Li M."/>
        </authorList>
    </citation>
    <scope>NUCLEOTIDE SEQUENCE [LARGE SCALE GENOMIC DNA]</scope>
    <source>
        <strain evidence="4 5">GBMRC 2046</strain>
    </source>
</reference>
<dbReference type="InterPro" id="IPR013108">
    <property type="entry name" value="Amidohydro_3"/>
</dbReference>
<keyword evidence="5" id="KW-1185">Reference proteome</keyword>
<evidence type="ECO:0000256" key="2">
    <source>
        <dbReference type="ARBA" id="ARBA00022801"/>
    </source>
</evidence>
<keyword evidence="2 4" id="KW-0378">Hydrolase</keyword>
<dbReference type="InterPro" id="IPR032466">
    <property type="entry name" value="Metal_Hydrolase"/>
</dbReference>
<organism evidence="4 5">
    <name type="scientific">Stappia sediminis</name>
    <dbReference type="NCBI Taxonomy" id="2692190"/>
    <lineage>
        <taxon>Bacteria</taxon>
        <taxon>Pseudomonadati</taxon>
        <taxon>Pseudomonadota</taxon>
        <taxon>Alphaproteobacteria</taxon>
        <taxon>Hyphomicrobiales</taxon>
        <taxon>Stappiaceae</taxon>
        <taxon>Stappia</taxon>
    </lineage>
</organism>
<sequence>MPACLTAASLATDAQGLSRANIRIEGGKIAAISPSGEATPDGLKVVDADGGLVLPMLVDMHTHLDKGYIWKRAPNPDGTFTGALEATTTDRTARWNAEDVRRRMDFGLRSAYAHGTALIRTHLDSIPPQDEISWPVFQETREEWRGRIELQAVALFGIEAVFEGTFLDRIAKRVKQAGGTLGAVTYMIDALDAALDKVFRTASRHGLDLDFHVDETLDPQAASLSLIAQKALDHRFEGRIVCGHCCSLSAQTPGEVDRTLDLVARAGIGIVSLPMCNLYLQDRLQGRTPRRRGVTLLHEMKARGIPVSVASDNTRDPFYAYGDLDMLEVFAQATRILHLDHPVDDWIRTVTATPADLLGRSVFGRIDVGQHADILVLRTRDWNELLARPSGDRIVLRGGRKIDRKLPDYRELDDLMGSE</sequence>
<dbReference type="Pfam" id="PF07969">
    <property type="entry name" value="Amidohydro_3"/>
    <property type="match status" value="1"/>
</dbReference>
<dbReference type="SUPFAM" id="SSF51556">
    <property type="entry name" value="Metallo-dependent hydrolases"/>
    <property type="match status" value="1"/>
</dbReference>
<evidence type="ECO:0000259" key="3">
    <source>
        <dbReference type="Pfam" id="PF07969"/>
    </source>
</evidence>
<dbReference type="EMBL" id="WUMV01000003">
    <property type="protein sequence ID" value="MXN65260.1"/>
    <property type="molecule type" value="Genomic_DNA"/>
</dbReference>
<dbReference type="InterPro" id="IPR052349">
    <property type="entry name" value="Metallo-hydrolase_Enzymes"/>
</dbReference>
<keyword evidence="1" id="KW-0479">Metal-binding</keyword>
<dbReference type="GO" id="GO:0046872">
    <property type="term" value="F:metal ion binding"/>
    <property type="evidence" value="ECO:0007669"/>
    <property type="project" value="UniProtKB-KW"/>
</dbReference>
<evidence type="ECO:0000256" key="1">
    <source>
        <dbReference type="ARBA" id="ARBA00022723"/>
    </source>
</evidence>
<dbReference type="Gene3D" id="2.30.40.10">
    <property type="entry name" value="Urease, subunit C, domain 1"/>
    <property type="match status" value="1"/>
</dbReference>
<dbReference type="Proteomes" id="UP000433101">
    <property type="component" value="Unassembled WGS sequence"/>
</dbReference>
<evidence type="ECO:0000313" key="4">
    <source>
        <dbReference type="EMBL" id="MXN65260.1"/>
    </source>
</evidence>
<proteinExistence type="predicted"/>
<dbReference type="CDD" id="cd01293">
    <property type="entry name" value="Bact_CD"/>
    <property type="match status" value="1"/>
</dbReference>
<gene>
    <name evidence="4" type="ORF">GR183_10145</name>
</gene>
<dbReference type="GO" id="GO:0004131">
    <property type="term" value="F:cytosine deaminase activity"/>
    <property type="evidence" value="ECO:0007669"/>
    <property type="project" value="UniProtKB-EC"/>
</dbReference>
<dbReference type="EC" id="3.5.4.1" evidence="4"/>
<dbReference type="AlphaFoldDB" id="A0A7X3LUE6"/>
<protein>
    <submittedName>
        <fullName evidence="4">Cytosine deaminase</fullName>
        <ecNumber evidence="4">3.5.4.1</ecNumber>
    </submittedName>
</protein>
<dbReference type="GO" id="GO:0006209">
    <property type="term" value="P:cytosine catabolic process"/>
    <property type="evidence" value="ECO:0007669"/>
    <property type="project" value="TreeGrafter"/>
</dbReference>
<dbReference type="Gene3D" id="3.20.20.140">
    <property type="entry name" value="Metal-dependent hydrolases"/>
    <property type="match status" value="1"/>
</dbReference>
<name>A0A7X3LUE6_9HYPH</name>
<dbReference type="PANTHER" id="PTHR32027">
    <property type="entry name" value="CYTOSINE DEAMINASE"/>
    <property type="match status" value="1"/>
</dbReference>
<dbReference type="FunFam" id="3.20.20.140:FF:000019">
    <property type="entry name" value="Cytosine deaminase"/>
    <property type="match status" value="1"/>
</dbReference>
<evidence type="ECO:0000313" key="5">
    <source>
        <dbReference type="Proteomes" id="UP000433101"/>
    </source>
</evidence>
<dbReference type="GO" id="GO:0035888">
    <property type="term" value="F:isoguanine deaminase activity"/>
    <property type="evidence" value="ECO:0007669"/>
    <property type="project" value="TreeGrafter"/>
</dbReference>
<dbReference type="PANTHER" id="PTHR32027:SF0">
    <property type="entry name" value="CYTOSINE DEAMINASE"/>
    <property type="match status" value="1"/>
</dbReference>
<accession>A0A7X3LUE6</accession>
<dbReference type="InterPro" id="IPR011059">
    <property type="entry name" value="Metal-dep_hydrolase_composite"/>
</dbReference>
<dbReference type="NCBIfam" id="NF005759">
    <property type="entry name" value="PRK07583.1"/>
    <property type="match status" value="1"/>
</dbReference>
<feature type="domain" description="Amidohydrolase 3" evidence="3">
    <location>
        <begin position="188"/>
        <end position="384"/>
    </location>
</feature>
<comment type="caution">
    <text evidence="4">The sequence shown here is derived from an EMBL/GenBank/DDBJ whole genome shotgun (WGS) entry which is preliminary data.</text>
</comment>